<reference evidence="2" key="1">
    <citation type="journal article" date="2020" name="Stud. Mycol.">
        <title>101 Dothideomycetes genomes: a test case for predicting lifestyles and emergence of pathogens.</title>
        <authorList>
            <person name="Haridas S."/>
            <person name="Albert R."/>
            <person name="Binder M."/>
            <person name="Bloem J."/>
            <person name="Labutti K."/>
            <person name="Salamov A."/>
            <person name="Andreopoulos B."/>
            <person name="Baker S."/>
            <person name="Barry K."/>
            <person name="Bills G."/>
            <person name="Bluhm B."/>
            <person name="Cannon C."/>
            <person name="Castanera R."/>
            <person name="Culley D."/>
            <person name="Daum C."/>
            <person name="Ezra D."/>
            <person name="Gonzalez J."/>
            <person name="Henrissat B."/>
            <person name="Kuo A."/>
            <person name="Liang C."/>
            <person name="Lipzen A."/>
            <person name="Lutzoni F."/>
            <person name="Magnuson J."/>
            <person name="Mondo S."/>
            <person name="Nolan M."/>
            <person name="Ohm R."/>
            <person name="Pangilinan J."/>
            <person name="Park H.-J."/>
            <person name="Ramirez L."/>
            <person name="Alfaro M."/>
            <person name="Sun H."/>
            <person name="Tritt A."/>
            <person name="Yoshinaga Y."/>
            <person name="Zwiers L.-H."/>
            <person name="Turgeon B."/>
            <person name="Goodwin S."/>
            <person name="Spatafora J."/>
            <person name="Crous P."/>
            <person name="Grigoriev I."/>
        </authorList>
    </citation>
    <scope>NUCLEOTIDE SEQUENCE</scope>
    <source>
        <strain evidence="2">CBS 125425</strain>
    </source>
</reference>
<evidence type="ECO:0000313" key="3">
    <source>
        <dbReference type="Proteomes" id="UP000799444"/>
    </source>
</evidence>
<feature type="compositionally biased region" description="Basic and acidic residues" evidence="1">
    <location>
        <begin position="71"/>
        <end position="80"/>
    </location>
</feature>
<dbReference type="AlphaFoldDB" id="A0A9P4R3K3"/>
<keyword evidence="3" id="KW-1185">Reference proteome</keyword>
<name>A0A9P4R3K3_9PLEO</name>
<feature type="region of interest" description="Disordered" evidence="1">
    <location>
        <begin position="71"/>
        <end position="98"/>
    </location>
</feature>
<sequence>MPMLIWPPDIRTPYLTTNAIIINDCRRWGWRVEERASQDPYVRSVQHVLSSAPERDHIAVLWDRETVSRQARHERGRRSSSDMSRTSTPDSPRRSIYSSHWSGWEQHQRISERRRSVSRDARLTVSLNEAMEEEGVRPTSPLRRVFARLEDRFGFLEQPRRGRRDVSSDDDEDEGSILPPYSPSDHAPPYAP</sequence>
<evidence type="ECO:0000313" key="2">
    <source>
        <dbReference type="EMBL" id="KAF2736147.1"/>
    </source>
</evidence>
<comment type="caution">
    <text evidence="2">The sequence shown here is derived from an EMBL/GenBank/DDBJ whole genome shotgun (WGS) entry which is preliminary data.</text>
</comment>
<dbReference type="OrthoDB" id="3774194at2759"/>
<proteinExistence type="predicted"/>
<accession>A0A9P4R3K3</accession>
<evidence type="ECO:0000256" key="1">
    <source>
        <dbReference type="SAM" id="MobiDB-lite"/>
    </source>
</evidence>
<gene>
    <name evidence="2" type="ORF">EJ04DRAFT_175295</name>
</gene>
<protein>
    <submittedName>
        <fullName evidence="2">Uncharacterized protein</fullName>
    </submittedName>
</protein>
<feature type="compositionally biased region" description="Low complexity" evidence="1">
    <location>
        <begin position="81"/>
        <end position="90"/>
    </location>
</feature>
<organism evidence="2 3">
    <name type="scientific">Polyplosphaeria fusca</name>
    <dbReference type="NCBI Taxonomy" id="682080"/>
    <lineage>
        <taxon>Eukaryota</taxon>
        <taxon>Fungi</taxon>
        <taxon>Dikarya</taxon>
        <taxon>Ascomycota</taxon>
        <taxon>Pezizomycotina</taxon>
        <taxon>Dothideomycetes</taxon>
        <taxon>Pleosporomycetidae</taxon>
        <taxon>Pleosporales</taxon>
        <taxon>Tetraplosphaeriaceae</taxon>
        <taxon>Polyplosphaeria</taxon>
    </lineage>
</organism>
<feature type="compositionally biased region" description="Basic and acidic residues" evidence="1">
    <location>
        <begin position="157"/>
        <end position="167"/>
    </location>
</feature>
<feature type="region of interest" description="Disordered" evidence="1">
    <location>
        <begin position="157"/>
        <end position="192"/>
    </location>
</feature>
<dbReference type="EMBL" id="ML996128">
    <property type="protein sequence ID" value="KAF2736147.1"/>
    <property type="molecule type" value="Genomic_DNA"/>
</dbReference>
<dbReference type="Proteomes" id="UP000799444">
    <property type="component" value="Unassembled WGS sequence"/>
</dbReference>